<dbReference type="EMBL" id="JBHTON010000009">
    <property type="protein sequence ID" value="MFD1484453.1"/>
    <property type="molecule type" value="Genomic_DNA"/>
</dbReference>
<protein>
    <recommendedName>
        <fullName evidence="3">DUF1659 domain-containing protein</fullName>
    </recommendedName>
</protein>
<evidence type="ECO:0000313" key="1">
    <source>
        <dbReference type="EMBL" id="MFD1484453.1"/>
    </source>
</evidence>
<accession>A0ABW4E5Q6</accession>
<dbReference type="RefSeq" id="WP_125752566.1">
    <property type="nucleotide sequence ID" value="NZ_JBHTON010000009.1"/>
</dbReference>
<gene>
    <name evidence="1" type="ORF">ACFQ5J_04300</name>
</gene>
<keyword evidence="2" id="KW-1185">Reference proteome</keyword>
<reference evidence="2" key="1">
    <citation type="journal article" date="2019" name="Int. J. Syst. Evol. Microbiol.">
        <title>The Global Catalogue of Microorganisms (GCM) 10K type strain sequencing project: providing services to taxonomists for standard genome sequencing and annotation.</title>
        <authorList>
            <consortium name="The Broad Institute Genomics Platform"/>
            <consortium name="The Broad Institute Genome Sequencing Center for Infectious Disease"/>
            <person name="Wu L."/>
            <person name="Ma J."/>
        </authorList>
    </citation>
    <scope>NUCLEOTIDE SEQUENCE [LARGE SCALE GENOMIC DNA]</scope>
    <source>
        <strain evidence="2">CCM 8903</strain>
    </source>
</reference>
<name>A0ABW4E5Q6_9LACO</name>
<organism evidence="1 2">
    <name type="scientific">Lacticaseibacillus baoqingensis</name>
    <dbReference type="NCBI Taxonomy" id="2486013"/>
    <lineage>
        <taxon>Bacteria</taxon>
        <taxon>Bacillati</taxon>
        <taxon>Bacillota</taxon>
        <taxon>Bacilli</taxon>
        <taxon>Lactobacillales</taxon>
        <taxon>Lactobacillaceae</taxon>
        <taxon>Lacticaseibacillus</taxon>
    </lineage>
</organism>
<proteinExistence type="predicted"/>
<sequence length="69" mass="7606">MARTTISNSVRIRSVHGDDPNASTTRAFSNLIIGITDVQLQGIERIVNSFDEDLHGSLLLSRVDEINPE</sequence>
<comment type="caution">
    <text evidence="1">The sequence shown here is derived from an EMBL/GenBank/DDBJ whole genome shotgun (WGS) entry which is preliminary data.</text>
</comment>
<dbReference type="Proteomes" id="UP001597252">
    <property type="component" value="Unassembled WGS sequence"/>
</dbReference>
<evidence type="ECO:0008006" key="3">
    <source>
        <dbReference type="Google" id="ProtNLM"/>
    </source>
</evidence>
<evidence type="ECO:0000313" key="2">
    <source>
        <dbReference type="Proteomes" id="UP001597252"/>
    </source>
</evidence>